<dbReference type="PANTHER" id="PTHR43465">
    <property type="entry name" value="DUF1680 DOMAIN PROTEIN (AFU_ORTHOLOGUE AFUA_1G08910)"/>
    <property type="match status" value="1"/>
</dbReference>
<dbReference type="InterPro" id="IPR012878">
    <property type="entry name" value="Beta-AFase-like_GH127_cat"/>
</dbReference>
<evidence type="ECO:0000256" key="1">
    <source>
        <dbReference type="SAM" id="SignalP"/>
    </source>
</evidence>
<dbReference type="SUPFAM" id="SSF48208">
    <property type="entry name" value="Six-hairpin glycosidases"/>
    <property type="match status" value="1"/>
</dbReference>
<gene>
    <name evidence="6" type="ORF">QNI22_39290</name>
</gene>
<evidence type="ECO:0000259" key="2">
    <source>
        <dbReference type="Pfam" id="PF00754"/>
    </source>
</evidence>
<keyword evidence="1" id="KW-0732">Signal</keyword>
<dbReference type="Gene3D" id="1.50.10.10">
    <property type="match status" value="1"/>
</dbReference>
<evidence type="ECO:0000313" key="7">
    <source>
        <dbReference type="Proteomes" id="UP001232063"/>
    </source>
</evidence>
<dbReference type="InterPro" id="IPR012341">
    <property type="entry name" value="6hp_glycosidase-like_sf"/>
</dbReference>
<keyword evidence="6" id="KW-0378">Hydrolase</keyword>
<dbReference type="InterPro" id="IPR000421">
    <property type="entry name" value="FA58C"/>
</dbReference>
<evidence type="ECO:0000313" key="6">
    <source>
        <dbReference type="EMBL" id="MDJ1506750.1"/>
    </source>
</evidence>
<dbReference type="Pfam" id="PF07944">
    <property type="entry name" value="Beta-AFase-like_GH127_cat"/>
    <property type="match status" value="1"/>
</dbReference>
<dbReference type="Gene3D" id="2.60.120.260">
    <property type="entry name" value="Galactose-binding domain-like"/>
    <property type="match status" value="1"/>
</dbReference>
<dbReference type="EMBL" id="JASJOU010000027">
    <property type="protein sequence ID" value="MDJ1506750.1"/>
    <property type="molecule type" value="Genomic_DNA"/>
</dbReference>
<keyword evidence="7" id="KW-1185">Reference proteome</keyword>
<dbReference type="InterPro" id="IPR049049">
    <property type="entry name" value="Beta-AFase-like_GH127_C"/>
</dbReference>
<dbReference type="InterPro" id="IPR049046">
    <property type="entry name" value="Beta-AFase-like_GH127_middle"/>
</dbReference>
<dbReference type="Proteomes" id="UP001232063">
    <property type="component" value="Unassembled WGS sequence"/>
</dbReference>
<organism evidence="6 7">
    <name type="scientific">Xanthocytophaga agilis</name>
    <dbReference type="NCBI Taxonomy" id="3048010"/>
    <lineage>
        <taxon>Bacteria</taxon>
        <taxon>Pseudomonadati</taxon>
        <taxon>Bacteroidota</taxon>
        <taxon>Cytophagia</taxon>
        <taxon>Cytophagales</taxon>
        <taxon>Rhodocytophagaceae</taxon>
        <taxon>Xanthocytophaga</taxon>
    </lineage>
</organism>
<dbReference type="PANTHER" id="PTHR43465:SF2">
    <property type="entry name" value="DUF1680 DOMAIN PROTEIN (AFU_ORTHOLOGUE AFUA_1G08910)"/>
    <property type="match status" value="1"/>
</dbReference>
<comment type="caution">
    <text evidence="6">The sequence shown here is derived from an EMBL/GenBank/DDBJ whole genome shotgun (WGS) entry which is preliminary data.</text>
</comment>
<dbReference type="SUPFAM" id="SSF49785">
    <property type="entry name" value="Galactose-binding domain-like"/>
    <property type="match status" value="1"/>
</dbReference>
<reference evidence="6" key="1">
    <citation type="submission" date="2023-05" db="EMBL/GenBank/DDBJ databases">
        <authorList>
            <person name="Zhang X."/>
        </authorList>
    </citation>
    <scope>NUCLEOTIDE SEQUENCE</scope>
    <source>
        <strain evidence="6">BD1B2-1</strain>
    </source>
</reference>
<dbReference type="InterPro" id="IPR049174">
    <property type="entry name" value="Beta-AFase-like"/>
</dbReference>
<dbReference type="GO" id="GO:0005975">
    <property type="term" value="P:carbohydrate metabolic process"/>
    <property type="evidence" value="ECO:0007669"/>
    <property type="project" value="InterPro"/>
</dbReference>
<sequence length="800" mass="89870">MKMHIIRTMFCLSFLFLLGMSGYSQTKDREYPIQPIPFTSVKVNDKFWAPRIKKNHEVTIPIALGHCYKTGRVDNFLFAAHTKEGKFCTEYPFDDTDIYKIIEGASYSLQTFPDKYLEARLDTLIDYIGKAQEPDGYLYTARTIDPAHPHPWAGMQRWVKESDLSHELYNSGHLFEAAVAHYQATGKRSLLDIAIKNADLLCRDFGPGKLDYEPGHQIVEMALVKLYRTTGTKQYLDLAKFFLDSRGKGTEYSQDNKKVVDQTEAVGHAVRATYMYSGMADVAAITGDEAYVHAIDKIWEDVVYDKLYITGGIGAAGGHEGFGPAYDLPNMAAYNETCASIGNVYWNYRLFLLHGDAKYYDVLERTLYNGLVSGVSVSGDRFFYDNPLQSLGQHSRKAWFGCACCPSNVCRFIPSLPGYMYAKNATRIYTNLYVNSTATIDFKGSKVEVAQKTEYPWDGKINFVVNPAKSQNFEMALRIPGWAQNEPSPGNLYSFATKDNTAFTVSINGKPATYQMDHGYAVIKRQWKKGDEISLILPMPVRKVVANAKVEADHNKVALQRGPVVYCAEWPDYTNGGVLNLVLDKNASLTPEYKAELLGGVEVLEGSASQAKRSIDNKVDLSAVSFKAIPYYAWANRGSGEMAVWLATEPDAARPSPAPTIASTSTITASHTTKTLLAINDQAEPKNSNDRDNLNYHWWPLKDTTQWVQYTFAKPEKVSSVKLYWFDDSPWGGCRVPESWKLLYLAADGKWKEVQNQNSYGIEKDKYNKVTFSPVQTEALKIEVKLPKEYAGGILEWSVE</sequence>
<evidence type="ECO:0000259" key="4">
    <source>
        <dbReference type="Pfam" id="PF20736"/>
    </source>
</evidence>
<name>A0AAE3RBB5_9BACT</name>
<dbReference type="InterPro" id="IPR008979">
    <property type="entry name" value="Galactose-bd-like_sf"/>
</dbReference>
<dbReference type="Pfam" id="PF00754">
    <property type="entry name" value="F5_F8_type_C"/>
    <property type="match status" value="1"/>
</dbReference>
<feature type="domain" description="Non-reducing end beta-L-arabinofuranosidase-like GH127 middle" evidence="4">
    <location>
        <begin position="428"/>
        <end position="539"/>
    </location>
</feature>
<feature type="signal peptide" evidence="1">
    <location>
        <begin position="1"/>
        <end position="26"/>
    </location>
</feature>
<feature type="domain" description="Non-reducing end beta-L-arabinofuranosidase-like GH127 C-terminal" evidence="5">
    <location>
        <begin position="541"/>
        <end position="646"/>
    </location>
</feature>
<dbReference type="Pfam" id="PF20737">
    <property type="entry name" value="Glyco_hydro127C"/>
    <property type="match status" value="1"/>
</dbReference>
<accession>A0AAE3RBB5</accession>
<dbReference type="InterPro" id="IPR008928">
    <property type="entry name" value="6-hairpin_glycosidase_sf"/>
</dbReference>
<dbReference type="Pfam" id="PF20736">
    <property type="entry name" value="Glyco_hydro127M"/>
    <property type="match status" value="1"/>
</dbReference>
<feature type="domain" description="F5/8 type C" evidence="2">
    <location>
        <begin position="667"/>
        <end position="786"/>
    </location>
</feature>
<proteinExistence type="predicted"/>
<dbReference type="GO" id="GO:0016787">
    <property type="term" value="F:hydrolase activity"/>
    <property type="evidence" value="ECO:0007669"/>
    <property type="project" value="UniProtKB-KW"/>
</dbReference>
<protein>
    <submittedName>
        <fullName evidence="6">Glycoside hydrolase family 127 protein</fullName>
    </submittedName>
</protein>
<evidence type="ECO:0000259" key="3">
    <source>
        <dbReference type="Pfam" id="PF07944"/>
    </source>
</evidence>
<feature type="chain" id="PRO_5042202895" evidence="1">
    <location>
        <begin position="27"/>
        <end position="800"/>
    </location>
</feature>
<evidence type="ECO:0000259" key="5">
    <source>
        <dbReference type="Pfam" id="PF20737"/>
    </source>
</evidence>
<feature type="domain" description="Non-reducing end beta-L-arabinofuranosidase-like GH127 catalytic" evidence="3">
    <location>
        <begin position="40"/>
        <end position="417"/>
    </location>
</feature>
<dbReference type="AlphaFoldDB" id="A0AAE3RBB5"/>